<comment type="caution">
    <text evidence="3">The sequence shown here is derived from an EMBL/GenBank/DDBJ whole genome shotgun (WGS) entry which is preliminary data.</text>
</comment>
<feature type="compositionally biased region" description="Basic and acidic residues" evidence="1">
    <location>
        <begin position="556"/>
        <end position="567"/>
    </location>
</feature>
<dbReference type="AlphaFoldDB" id="A0A7J6LMK4"/>
<reference evidence="3 4" key="1">
    <citation type="submission" date="2020-04" db="EMBL/GenBank/DDBJ databases">
        <title>Perkinsus olseni comparative genomics.</title>
        <authorList>
            <person name="Bogema D.R."/>
        </authorList>
    </citation>
    <scope>NUCLEOTIDE SEQUENCE [LARGE SCALE GENOMIC DNA]</scope>
    <source>
        <strain evidence="3">ATCC PRA-31</strain>
    </source>
</reference>
<evidence type="ECO:0000313" key="4">
    <source>
        <dbReference type="Proteomes" id="UP000572268"/>
    </source>
</evidence>
<keyword evidence="2" id="KW-0732">Signal</keyword>
<dbReference type="Proteomes" id="UP000572268">
    <property type="component" value="Unassembled WGS sequence"/>
</dbReference>
<gene>
    <name evidence="3" type="ORF">FOL46_006204</name>
</gene>
<evidence type="ECO:0000256" key="2">
    <source>
        <dbReference type="SAM" id="SignalP"/>
    </source>
</evidence>
<organism evidence="3 4">
    <name type="scientific">Perkinsus olseni</name>
    <name type="common">Perkinsus atlanticus</name>
    <dbReference type="NCBI Taxonomy" id="32597"/>
    <lineage>
        <taxon>Eukaryota</taxon>
        <taxon>Sar</taxon>
        <taxon>Alveolata</taxon>
        <taxon>Perkinsozoa</taxon>
        <taxon>Perkinsea</taxon>
        <taxon>Perkinsida</taxon>
        <taxon>Perkinsidae</taxon>
        <taxon>Perkinsus</taxon>
    </lineage>
</organism>
<feature type="signal peptide" evidence="2">
    <location>
        <begin position="1"/>
        <end position="18"/>
    </location>
</feature>
<feature type="region of interest" description="Disordered" evidence="1">
    <location>
        <begin position="533"/>
        <end position="604"/>
    </location>
</feature>
<feature type="chain" id="PRO_5029771672" evidence="2">
    <location>
        <begin position="19"/>
        <end position="906"/>
    </location>
</feature>
<feature type="region of interest" description="Disordered" evidence="1">
    <location>
        <begin position="645"/>
        <end position="714"/>
    </location>
</feature>
<name>A0A7J6LMK4_PEROL</name>
<feature type="region of interest" description="Disordered" evidence="1">
    <location>
        <begin position="727"/>
        <end position="754"/>
    </location>
</feature>
<accession>A0A7J6LMK4</accession>
<proteinExistence type="predicted"/>
<dbReference type="EMBL" id="JABANN010000397">
    <property type="protein sequence ID" value="KAF4660240.1"/>
    <property type="molecule type" value="Genomic_DNA"/>
</dbReference>
<evidence type="ECO:0000313" key="3">
    <source>
        <dbReference type="EMBL" id="KAF4660240.1"/>
    </source>
</evidence>
<sequence length="906" mass="99209">MRTILQLLPLCSLGVATSQRKAEFGSSINNHPELYKAIKNPWFIKEAPTCYTVWPDEANYTWDYYSGYQHWRSEVLRKQVDKVGGRILADLRGYGEESFDKAAFLESAAMFTKDFPVDGLQLLTEGFSSHEWQIVNDNGLGKIADTYLVTIGPSYFEEISTFNTDRFAEEAINNATRAGVDLNTLVMTVARFYAGGLDGGPSSSSTPWAIGSAGEVDLVWYEPGTVRSLRRFGSFSIRWRPKCFHGSSGTTTLLHQFGDELYARLHLQTPSSARSPRNIIVCDTELGIILGIKGNVRKQWNYTEYGILLERQQSADMAAVSATSGATESTDDHIHTILFNEAEDRIKRGGGRERVQAVSLPAETYTAIEVHGSIVSPPFPNLTDFKMLISMDGDDPVASFTARGLDSASPDGQWSISSDEADLVWYSVDHVRPLQKCGLMEVGRPPRCLSPINKGAVKDFVKSLIVFLGKGRPPLGKVSMQLIICVRDDGFIVGMGRNGATRWQSSAYGFLLSPNPMAPPSWYDQRGVVEPSKGAIPMSRRKRSAPPTTPSIKRLKKDERPSARSLKENPTGVGMSNIARPEQVSRSPGGSSILPIRPSDVAHSPLPQVGAMTVGVHENDDMGEDKGVSSPSVVKLHKLYEVIAKETDDDHGDDGSLESSDKEYSSSNEDLLESLFDPPGAVSASFPDQVMDLAPGFDGHHRESGGRRSTSGLGEHQLPEVFGIEAHQNTGPSVPSVDSRPPATNSPLPIDPTGVAERYPYEGDDTSSLSTEIHDGAYETDATGLDSVKEVAMYVKTEPGPDRLWVKLVFMLCNYEEPLYFHDVMAVPDDDGCLQLDLSGDVHSLDIPILQACIRAQSIPPTSFRICGRATGSDCYLKFNRIDPIGQAGNLTMSTVKIQLHRVLYS</sequence>
<evidence type="ECO:0000256" key="1">
    <source>
        <dbReference type="SAM" id="MobiDB-lite"/>
    </source>
</evidence>
<protein>
    <submittedName>
        <fullName evidence="3">Uncharacterized protein</fullName>
    </submittedName>
</protein>